<sequence>MFRTPLYVAAAAVAASTLFTACETKPATASEGGSPTAETVAADSAAKAGAMSGTAATATDEANAAPAPDPSSISAGSIADAATITARPQVPILCYHQIRDWRAKDSKGAKDYIVPEQKFKDQIKMLADSGYHTILPDQLYAYLTTGAKLPSKPIMLTFDDTDLDQFTVARPTLDKYGYKAVYFVMTVSLGRPNYMSKAQVKQLSDEGNVIGSHTWDHHNVKKYQGQDWVTQIEKPTKTLEEITGKDIKYFAYPFGLWNPEAIPQLKQRGMVAAFVLAEKRDQQDPLFTIRRIIASGYWTPRTLHNSIVQSF</sequence>
<accession>A0ABS8AWC6</accession>
<keyword evidence="2 3" id="KW-0732">Signal</keyword>
<reference evidence="5" key="1">
    <citation type="submission" date="2021-10" db="EMBL/GenBank/DDBJ databases">
        <authorList>
            <person name="Dean J.D."/>
            <person name="Kim M.K."/>
            <person name="Newey C.N."/>
            <person name="Stoker T.S."/>
            <person name="Thompson D.W."/>
            <person name="Grose J.H."/>
        </authorList>
    </citation>
    <scope>NUCLEOTIDE SEQUENCE</scope>
    <source>
        <strain evidence="5">BT178</strain>
    </source>
</reference>
<protein>
    <submittedName>
        <fullName evidence="5">Polysaccharide deacetylase family protein</fullName>
    </submittedName>
</protein>
<evidence type="ECO:0000256" key="2">
    <source>
        <dbReference type="ARBA" id="ARBA00022729"/>
    </source>
</evidence>
<evidence type="ECO:0000313" key="5">
    <source>
        <dbReference type="EMBL" id="MCB2410106.1"/>
    </source>
</evidence>
<proteinExistence type="predicted"/>
<dbReference type="InterPro" id="IPR002509">
    <property type="entry name" value="NODB_dom"/>
</dbReference>
<evidence type="ECO:0000259" key="4">
    <source>
        <dbReference type="PROSITE" id="PS51677"/>
    </source>
</evidence>
<dbReference type="Gene3D" id="3.20.20.370">
    <property type="entry name" value="Glycoside hydrolase/deacetylase"/>
    <property type="match status" value="1"/>
</dbReference>
<dbReference type="CDD" id="cd10918">
    <property type="entry name" value="CE4_NodB_like_5s_6s"/>
    <property type="match status" value="1"/>
</dbReference>
<dbReference type="PROSITE" id="PS51677">
    <property type="entry name" value="NODB"/>
    <property type="match status" value="1"/>
</dbReference>
<dbReference type="SUPFAM" id="SSF88713">
    <property type="entry name" value="Glycoside hydrolase/deacetylase"/>
    <property type="match status" value="1"/>
</dbReference>
<dbReference type="Pfam" id="PF01522">
    <property type="entry name" value="Polysacc_deac_1"/>
    <property type="match status" value="1"/>
</dbReference>
<dbReference type="InterPro" id="IPR051398">
    <property type="entry name" value="Polysacch_Deacetylase"/>
</dbReference>
<dbReference type="InterPro" id="IPR011330">
    <property type="entry name" value="Glyco_hydro/deAcase_b/a-brl"/>
</dbReference>
<feature type="domain" description="NodB homology" evidence="4">
    <location>
        <begin position="152"/>
        <end position="311"/>
    </location>
</feature>
<dbReference type="Proteomes" id="UP001165296">
    <property type="component" value="Unassembled WGS sequence"/>
</dbReference>
<dbReference type="PROSITE" id="PS51257">
    <property type="entry name" value="PROKAR_LIPOPROTEIN"/>
    <property type="match status" value="1"/>
</dbReference>
<evidence type="ECO:0000256" key="3">
    <source>
        <dbReference type="SAM" id="SignalP"/>
    </source>
</evidence>
<evidence type="ECO:0000256" key="1">
    <source>
        <dbReference type="ARBA" id="ARBA00004613"/>
    </source>
</evidence>
<evidence type="ECO:0000313" key="6">
    <source>
        <dbReference type="Proteomes" id="UP001165296"/>
    </source>
</evidence>
<organism evidence="5 6">
    <name type="scientific">Hymenobacter lucidus</name>
    <dbReference type="NCBI Taxonomy" id="2880930"/>
    <lineage>
        <taxon>Bacteria</taxon>
        <taxon>Pseudomonadati</taxon>
        <taxon>Bacteroidota</taxon>
        <taxon>Cytophagia</taxon>
        <taxon>Cytophagales</taxon>
        <taxon>Hymenobacteraceae</taxon>
        <taxon>Hymenobacter</taxon>
    </lineage>
</organism>
<keyword evidence="6" id="KW-1185">Reference proteome</keyword>
<feature type="chain" id="PRO_5045915040" evidence="3">
    <location>
        <begin position="22"/>
        <end position="311"/>
    </location>
</feature>
<comment type="caution">
    <text evidence="5">The sequence shown here is derived from an EMBL/GenBank/DDBJ whole genome shotgun (WGS) entry which is preliminary data.</text>
</comment>
<feature type="signal peptide" evidence="3">
    <location>
        <begin position="1"/>
        <end position="21"/>
    </location>
</feature>
<name>A0ABS8AWC6_9BACT</name>
<dbReference type="PANTHER" id="PTHR34216">
    <property type="match status" value="1"/>
</dbReference>
<dbReference type="EMBL" id="JAJADR010000006">
    <property type="protein sequence ID" value="MCB2410106.1"/>
    <property type="molecule type" value="Genomic_DNA"/>
</dbReference>
<gene>
    <name evidence="5" type="ORF">LGH74_19100</name>
</gene>
<dbReference type="RefSeq" id="WP_226178093.1">
    <property type="nucleotide sequence ID" value="NZ_JAJADR010000006.1"/>
</dbReference>
<dbReference type="PANTHER" id="PTHR34216:SF3">
    <property type="entry name" value="POLY-BETA-1,6-N-ACETYL-D-GLUCOSAMINE N-DEACETYLASE"/>
    <property type="match status" value="1"/>
</dbReference>
<comment type="subcellular location">
    <subcellularLocation>
        <location evidence="1">Secreted</location>
    </subcellularLocation>
</comment>